<evidence type="ECO:0000313" key="3">
    <source>
        <dbReference type="EMBL" id="KAK5921762.1"/>
    </source>
</evidence>
<evidence type="ECO:0000313" key="4">
    <source>
        <dbReference type="Proteomes" id="UP001331515"/>
    </source>
</evidence>
<gene>
    <name evidence="3" type="ORF">CgunFtcFv8_019096</name>
</gene>
<dbReference type="Proteomes" id="UP001331515">
    <property type="component" value="Unassembled WGS sequence"/>
</dbReference>
<reference evidence="3 4" key="1">
    <citation type="journal article" date="2023" name="Mol. Biol. Evol.">
        <title>Genomics of Secondarily Temperate Adaptation in the Only Non-Antarctic Icefish.</title>
        <authorList>
            <person name="Rivera-Colon A.G."/>
            <person name="Rayamajhi N."/>
            <person name="Minhas B.F."/>
            <person name="Madrigal G."/>
            <person name="Bilyk K.T."/>
            <person name="Yoon V."/>
            <person name="Hune M."/>
            <person name="Gregory S."/>
            <person name="Cheng C.H.C."/>
            <person name="Catchen J.M."/>
        </authorList>
    </citation>
    <scope>NUCLEOTIDE SEQUENCE [LARGE SCALE GENOMIC DNA]</scope>
    <source>
        <tissue evidence="3">White muscle</tissue>
    </source>
</reference>
<dbReference type="PROSITE" id="PS50835">
    <property type="entry name" value="IG_LIKE"/>
    <property type="match status" value="1"/>
</dbReference>
<organism evidence="3 4">
    <name type="scientific">Champsocephalus gunnari</name>
    <name type="common">Mackerel icefish</name>
    <dbReference type="NCBI Taxonomy" id="52237"/>
    <lineage>
        <taxon>Eukaryota</taxon>
        <taxon>Metazoa</taxon>
        <taxon>Chordata</taxon>
        <taxon>Craniata</taxon>
        <taxon>Vertebrata</taxon>
        <taxon>Euteleostomi</taxon>
        <taxon>Actinopterygii</taxon>
        <taxon>Neopterygii</taxon>
        <taxon>Teleostei</taxon>
        <taxon>Neoteleostei</taxon>
        <taxon>Acanthomorphata</taxon>
        <taxon>Eupercaria</taxon>
        <taxon>Perciformes</taxon>
        <taxon>Notothenioidei</taxon>
        <taxon>Channichthyidae</taxon>
        <taxon>Champsocephalus</taxon>
    </lineage>
</organism>
<dbReference type="InterPro" id="IPR013783">
    <property type="entry name" value="Ig-like_fold"/>
</dbReference>
<feature type="chain" id="PRO_5042930345" description="Ig-like domain-containing protein" evidence="1">
    <location>
        <begin position="22"/>
        <end position="159"/>
    </location>
</feature>
<dbReference type="EMBL" id="JAURVH010001522">
    <property type="protein sequence ID" value="KAK5921762.1"/>
    <property type="molecule type" value="Genomic_DNA"/>
</dbReference>
<sequence>MECAFLTVTFVSFFAVYSSFSGDPDWEDVVVAREGIPTVLICTDTTVRGAVAINWKVQPVGLEKEWKLVLSANEKKEFSGSTTEKSTRLTDPNFQDSGVFSLFLLPRFEDRGLYSCMLKQKERTLKEKIILLGILRVTVVPPSTRSSPKPPEAECTGFP</sequence>
<dbReference type="AlphaFoldDB" id="A0AAN8DEQ8"/>
<keyword evidence="4" id="KW-1185">Reference proteome</keyword>
<evidence type="ECO:0000256" key="1">
    <source>
        <dbReference type="SAM" id="SignalP"/>
    </source>
</evidence>
<comment type="caution">
    <text evidence="3">The sequence shown here is derived from an EMBL/GenBank/DDBJ whole genome shotgun (WGS) entry which is preliminary data.</text>
</comment>
<keyword evidence="1" id="KW-0732">Signal</keyword>
<feature type="signal peptide" evidence="1">
    <location>
        <begin position="1"/>
        <end position="21"/>
    </location>
</feature>
<dbReference type="InterPro" id="IPR007110">
    <property type="entry name" value="Ig-like_dom"/>
</dbReference>
<evidence type="ECO:0000259" key="2">
    <source>
        <dbReference type="PROSITE" id="PS50835"/>
    </source>
</evidence>
<feature type="domain" description="Ig-like" evidence="2">
    <location>
        <begin position="24"/>
        <end position="126"/>
    </location>
</feature>
<name>A0AAN8DEQ8_CHAGU</name>
<dbReference type="Gene3D" id="2.60.40.10">
    <property type="entry name" value="Immunoglobulins"/>
    <property type="match status" value="1"/>
</dbReference>
<proteinExistence type="predicted"/>
<protein>
    <recommendedName>
        <fullName evidence="2">Ig-like domain-containing protein</fullName>
    </recommendedName>
</protein>
<accession>A0AAN8DEQ8</accession>